<keyword evidence="4 6" id="KW-0863">Zinc-finger</keyword>
<dbReference type="GO" id="GO:0008270">
    <property type="term" value="F:zinc ion binding"/>
    <property type="evidence" value="ECO:0007669"/>
    <property type="project" value="UniProtKB-KW"/>
</dbReference>
<dbReference type="SMART" id="SM00184">
    <property type="entry name" value="RING"/>
    <property type="match status" value="1"/>
</dbReference>
<dbReference type="InterPro" id="IPR001841">
    <property type="entry name" value="Znf_RING"/>
</dbReference>
<dbReference type="GO" id="GO:0005730">
    <property type="term" value="C:nucleolus"/>
    <property type="evidence" value="ECO:0007669"/>
    <property type="project" value="TreeGrafter"/>
</dbReference>
<evidence type="ECO:0000313" key="13">
    <source>
        <dbReference type="Proteomes" id="UP001347796"/>
    </source>
</evidence>
<dbReference type="PANTHER" id="PTHR19848">
    <property type="entry name" value="WD40 REPEAT PROTEIN"/>
    <property type="match status" value="1"/>
</dbReference>
<feature type="compositionally biased region" description="Low complexity" evidence="9">
    <location>
        <begin position="253"/>
        <end position="278"/>
    </location>
</feature>
<evidence type="ECO:0000256" key="8">
    <source>
        <dbReference type="SAM" id="Coils"/>
    </source>
</evidence>
<keyword evidence="3" id="KW-0677">Repeat</keyword>
<reference evidence="12 13" key="1">
    <citation type="submission" date="2024-01" db="EMBL/GenBank/DDBJ databases">
        <title>The genome of the rayed Mediterranean limpet Patella caerulea (Linnaeus, 1758).</title>
        <authorList>
            <person name="Anh-Thu Weber A."/>
            <person name="Halstead-Nussloch G."/>
        </authorList>
    </citation>
    <scope>NUCLEOTIDE SEQUENCE [LARGE SCALE GENOMIC DNA]</scope>
    <source>
        <strain evidence="12">AATW-2023a</strain>
        <tissue evidence="12">Whole specimen</tissue>
    </source>
</reference>
<dbReference type="Pfam" id="PF00400">
    <property type="entry name" value="WD40"/>
    <property type="match status" value="4"/>
</dbReference>
<evidence type="ECO:0000259" key="10">
    <source>
        <dbReference type="PROSITE" id="PS50089"/>
    </source>
</evidence>
<dbReference type="Gene3D" id="2.130.10.10">
    <property type="entry name" value="YVTN repeat-like/Quinoprotein amine dehydrogenase"/>
    <property type="match status" value="2"/>
</dbReference>
<name>A0AAN8JZI9_PATCE</name>
<dbReference type="SUPFAM" id="SSF57850">
    <property type="entry name" value="RING/U-box"/>
    <property type="match status" value="1"/>
</dbReference>
<dbReference type="CDD" id="cd00200">
    <property type="entry name" value="WD40"/>
    <property type="match status" value="1"/>
</dbReference>
<gene>
    <name evidence="12" type="ORF">SNE40_007693</name>
</gene>
<dbReference type="InterPro" id="IPR001680">
    <property type="entry name" value="WD40_rpt"/>
</dbReference>
<feature type="repeat" description="WD" evidence="7">
    <location>
        <begin position="302"/>
        <end position="335"/>
    </location>
</feature>
<dbReference type="SMART" id="SM00320">
    <property type="entry name" value="WD40"/>
    <property type="match status" value="7"/>
</dbReference>
<dbReference type="PROSITE" id="PS50294">
    <property type="entry name" value="WD_REPEATS_REGION"/>
    <property type="match status" value="2"/>
</dbReference>
<dbReference type="Gene3D" id="3.30.40.10">
    <property type="entry name" value="Zinc/RING finger domain, C3HC4 (zinc finger)"/>
    <property type="match status" value="2"/>
</dbReference>
<feature type="coiled-coil region" evidence="8">
    <location>
        <begin position="186"/>
        <end position="213"/>
    </location>
</feature>
<dbReference type="InterPro" id="IPR013083">
    <property type="entry name" value="Znf_RING/FYVE/PHD"/>
</dbReference>
<dbReference type="AlphaFoldDB" id="A0AAN8JZI9"/>
<sequence>MDDDVTLKFVEEPISHLRCPICKKCYKEPVINISCGHTFCKRCTNTLQTCPIDSLPCDIGKLVVNRLVVGQIDELFIYCPFGLILQNDEWVVDPSGCPEKFPLGSLDQHKAQCQFVPVLCPNNGDCGMFKSQDLNGHMQQCSHTKCPNYSTGCEFRGIPSAVSTHVADCVFASNFNNADTELKTKTQMLEKSNLNLQKEVNFLKEKIVSLESSRNEISSQLNTCIGSINSLQQKFDSLHSMVEQSMVTRSSRRSFSSQSQNETSGSTSRLSSASYSPTSSPTNYPKLENWMMPFQFKCIGTLRGHQDVVWCLTVHHGKLYSAGSDSIIKVWDLDSLAKGCFQNMQGHKKMIHCSCIGGGNLYTAGDDLSVRQWDLQTGTTTQVIENAHDNTICSMLIHDDHLFTSSFSLIKVWNRTTLTLKHSMSGLHHWVRAMAFSPKKEWLYSGSHNVINIWDTITFESVGTIEHNLGSIYSLAVTKQYVIAGSYNQNIQLFDVKTNEEIIKLEGHFGAITSLVPSPSGKFLFSGSHDHNVQMWNLENHLPIQTLSRHQGSVNTIALYGNILLSGSEDHEIKVYRYFQSPV</sequence>
<accession>A0AAN8JZI9</accession>
<dbReference type="Proteomes" id="UP001347796">
    <property type="component" value="Unassembled WGS sequence"/>
</dbReference>
<dbReference type="GO" id="GO:0007219">
    <property type="term" value="P:Notch signaling pathway"/>
    <property type="evidence" value="ECO:0007669"/>
    <property type="project" value="TreeGrafter"/>
</dbReference>
<keyword evidence="1 7" id="KW-0853">WD repeat</keyword>
<dbReference type="PANTHER" id="PTHR19848:SF6">
    <property type="entry name" value="E3 UBIQUITIN-PROTEIN LIGASE TRAF7"/>
    <property type="match status" value="1"/>
</dbReference>
<feature type="region of interest" description="Disordered" evidence="9">
    <location>
        <begin position="249"/>
        <end position="278"/>
    </location>
</feature>
<protein>
    <submittedName>
        <fullName evidence="12">Uncharacterized protein</fullName>
    </submittedName>
</protein>
<dbReference type="SUPFAM" id="SSF50978">
    <property type="entry name" value="WD40 repeat-like"/>
    <property type="match status" value="1"/>
</dbReference>
<keyword evidence="13" id="KW-1185">Reference proteome</keyword>
<dbReference type="SUPFAM" id="SSF49599">
    <property type="entry name" value="TRAF domain-like"/>
    <property type="match status" value="2"/>
</dbReference>
<evidence type="ECO:0000256" key="6">
    <source>
        <dbReference type="PROSITE-ProRule" id="PRU00207"/>
    </source>
</evidence>
<organism evidence="12 13">
    <name type="scientific">Patella caerulea</name>
    <name type="common">Rayed Mediterranean limpet</name>
    <dbReference type="NCBI Taxonomy" id="87958"/>
    <lineage>
        <taxon>Eukaryota</taxon>
        <taxon>Metazoa</taxon>
        <taxon>Spiralia</taxon>
        <taxon>Lophotrochozoa</taxon>
        <taxon>Mollusca</taxon>
        <taxon>Gastropoda</taxon>
        <taxon>Patellogastropoda</taxon>
        <taxon>Patelloidea</taxon>
        <taxon>Patellidae</taxon>
        <taxon>Patella</taxon>
    </lineage>
</organism>
<dbReference type="InterPro" id="IPR015943">
    <property type="entry name" value="WD40/YVTN_repeat-like_dom_sf"/>
</dbReference>
<keyword evidence="2 6" id="KW-0479">Metal-binding</keyword>
<evidence type="ECO:0000256" key="7">
    <source>
        <dbReference type="PROSITE-ProRule" id="PRU00221"/>
    </source>
</evidence>
<dbReference type="InterPro" id="IPR001293">
    <property type="entry name" value="Znf_TRAF"/>
</dbReference>
<proteinExistence type="predicted"/>
<dbReference type="InterPro" id="IPR019775">
    <property type="entry name" value="WD40_repeat_CS"/>
</dbReference>
<keyword evidence="8" id="KW-0175">Coiled coil</keyword>
<evidence type="ECO:0000256" key="1">
    <source>
        <dbReference type="ARBA" id="ARBA00022574"/>
    </source>
</evidence>
<dbReference type="PROSITE" id="PS00678">
    <property type="entry name" value="WD_REPEATS_1"/>
    <property type="match status" value="2"/>
</dbReference>
<dbReference type="PROSITE" id="PS50082">
    <property type="entry name" value="WD_REPEATS_2"/>
    <property type="match status" value="2"/>
</dbReference>
<evidence type="ECO:0000259" key="11">
    <source>
        <dbReference type="PROSITE" id="PS50145"/>
    </source>
</evidence>
<evidence type="ECO:0000256" key="2">
    <source>
        <dbReference type="ARBA" id="ARBA00022723"/>
    </source>
</evidence>
<dbReference type="PROSITE" id="PS50089">
    <property type="entry name" value="ZF_RING_2"/>
    <property type="match status" value="1"/>
</dbReference>
<feature type="zinc finger region" description="TRAF-type" evidence="6">
    <location>
        <begin position="109"/>
        <end position="169"/>
    </location>
</feature>
<evidence type="ECO:0000256" key="5">
    <source>
        <dbReference type="ARBA" id="ARBA00022833"/>
    </source>
</evidence>
<keyword evidence="5 6" id="KW-0862">Zinc</keyword>
<dbReference type="InterPro" id="IPR036322">
    <property type="entry name" value="WD40_repeat_dom_sf"/>
</dbReference>
<dbReference type="GO" id="GO:0000027">
    <property type="term" value="P:ribosomal large subunit assembly"/>
    <property type="evidence" value="ECO:0007669"/>
    <property type="project" value="TreeGrafter"/>
</dbReference>
<evidence type="ECO:0000313" key="12">
    <source>
        <dbReference type="EMBL" id="KAK6185467.1"/>
    </source>
</evidence>
<comment type="caution">
    <text evidence="12">The sequence shown here is derived from an EMBL/GenBank/DDBJ whole genome shotgun (WGS) entry which is preliminary data.</text>
</comment>
<dbReference type="EMBL" id="JAZGQO010000006">
    <property type="protein sequence ID" value="KAK6185467.1"/>
    <property type="molecule type" value="Genomic_DNA"/>
</dbReference>
<feature type="domain" description="TRAF-type" evidence="11">
    <location>
        <begin position="109"/>
        <end position="169"/>
    </location>
</feature>
<feature type="domain" description="RING-type" evidence="10">
    <location>
        <begin position="19"/>
        <end position="54"/>
    </location>
</feature>
<evidence type="ECO:0000256" key="3">
    <source>
        <dbReference type="ARBA" id="ARBA00022737"/>
    </source>
</evidence>
<evidence type="ECO:0000256" key="4">
    <source>
        <dbReference type="ARBA" id="ARBA00022771"/>
    </source>
</evidence>
<evidence type="ECO:0000256" key="9">
    <source>
        <dbReference type="SAM" id="MobiDB-lite"/>
    </source>
</evidence>
<feature type="repeat" description="WD" evidence="7">
    <location>
        <begin position="505"/>
        <end position="546"/>
    </location>
</feature>
<dbReference type="PROSITE" id="PS50145">
    <property type="entry name" value="ZF_TRAF"/>
    <property type="match status" value="1"/>
</dbReference>